<proteinExistence type="predicted"/>
<protein>
    <submittedName>
        <fullName evidence="1">Uncharacterized protein</fullName>
    </submittedName>
</protein>
<accession>A0A850QL76</accession>
<sequence>MRKAFSKWWNGRSYFIEDVYPGVRYERHWTSEFIHLLIEFYLKHWKWIIGVLITITVSLLSG</sequence>
<name>A0A850QL76_PHODD</name>
<dbReference type="Proteomes" id="UP000533429">
    <property type="component" value="Unassembled WGS sequence"/>
</dbReference>
<organism evidence="1 2">
    <name type="scientific">Photobacterium damselae subsp. damselae</name>
    <name type="common">Listonella damsela</name>
    <dbReference type="NCBI Taxonomy" id="85581"/>
    <lineage>
        <taxon>Bacteria</taxon>
        <taxon>Pseudomonadati</taxon>
        <taxon>Pseudomonadota</taxon>
        <taxon>Gammaproteobacteria</taxon>
        <taxon>Vibrionales</taxon>
        <taxon>Vibrionaceae</taxon>
        <taxon>Photobacterium</taxon>
    </lineage>
</organism>
<gene>
    <name evidence="1" type="ORF">HWA77_09070</name>
</gene>
<evidence type="ECO:0000313" key="1">
    <source>
        <dbReference type="EMBL" id="NVP00357.1"/>
    </source>
</evidence>
<comment type="caution">
    <text evidence="1">The sequence shown here is derived from an EMBL/GenBank/DDBJ whole genome shotgun (WGS) entry which is preliminary data.</text>
</comment>
<reference evidence="1 2" key="1">
    <citation type="submission" date="2020-06" db="EMBL/GenBank/DDBJ databases">
        <title>Photobacterium damselae subsp. damselae comparative genomics.</title>
        <authorList>
            <person name="Osorio C.R."/>
        </authorList>
    </citation>
    <scope>NUCLEOTIDE SEQUENCE [LARGE SCALE GENOMIC DNA]</scope>
    <source>
        <strain evidence="1 2">TW250/03</strain>
    </source>
</reference>
<evidence type="ECO:0000313" key="2">
    <source>
        <dbReference type="Proteomes" id="UP000533429"/>
    </source>
</evidence>
<dbReference type="EMBL" id="JABXOR010000569">
    <property type="protein sequence ID" value="NVP00357.1"/>
    <property type="molecule type" value="Genomic_DNA"/>
</dbReference>
<dbReference type="AlphaFoldDB" id="A0A850QL76"/>